<accession>A0AAD9K6H5</accession>
<organism evidence="2 3">
    <name type="scientific">Paralvinella palmiformis</name>
    <dbReference type="NCBI Taxonomy" id="53620"/>
    <lineage>
        <taxon>Eukaryota</taxon>
        <taxon>Metazoa</taxon>
        <taxon>Spiralia</taxon>
        <taxon>Lophotrochozoa</taxon>
        <taxon>Annelida</taxon>
        <taxon>Polychaeta</taxon>
        <taxon>Sedentaria</taxon>
        <taxon>Canalipalpata</taxon>
        <taxon>Terebellida</taxon>
        <taxon>Terebelliformia</taxon>
        <taxon>Alvinellidae</taxon>
        <taxon>Paralvinella</taxon>
    </lineage>
</organism>
<name>A0AAD9K6H5_9ANNE</name>
<feature type="region of interest" description="Disordered" evidence="1">
    <location>
        <begin position="126"/>
        <end position="163"/>
    </location>
</feature>
<dbReference type="Proteomes" id="UP001208570">
    <property type="component" value="Unassembled WGS sequence"/>
</dbReference>
<reference evidence="2" key="1">
    <citation type="journal article" date="2023" name="Mol. Biol. Evol.">
        <title>Third-Generation Sequencing Reveals the Adaptive Role of the Epigenome in Three Deep-Sea Polychaetes.</title>
        <authorList>
            <person name="Perez M."/>
            <person name="Aroh O."/>
            <person name="Sun Y."/>
            <person name="Lan Y."/>
            <person name="Juniper S.K."/>
            <person name="Young C.R."/>
            <person name="Angers B."/>
            <person name="Qian P.Y."/>
        </authorList>
    </citation>
    <scope>NUCLEOTIDE SEQUENCE</scope>
    <source>
        <strain evidence="2">P08H-3</strain>
    </source>
</reference>
<dbReference type="AlphaFoldDB" id="A0AAD9K6H5"/>
<evidence type="ECO:0000313" key="2">
    <source>
        <dbReference type="EMBL" id="KAK2165781.1"/>
    </source>
</evidence>
<gene>
    <name evidence="2" type="ORF">LSH36_45g05000</name>
</gene>
<comment type="caution">
    <text evidence="2">The sequence shown here is derived from an EMBL/GenBank/DDBJ whole genome shotgun (WGS) entry which is preliminary data.</text>
</comment>
<keyword evidence="3" id="KW-1185">Reference proteome</keyword>
<feature type="region of interest" description="Disordered" evidence="1">
    <location>
        <begin position="190"/>
        <end position="313"/>
    </location>
</feature>
<evidence type="ECO:0000313" key="3">
    <source>
        <dbReference type="Proteomes" id="UP001208570"/>
    </source>
</evidence>
<protein>
    <submittedName>
        <fullName evidence="2">Uncharacterized protein</fullName>
    </submittedName>
</protein>
<proteinExistence type="predicted"/>
<feature type="compositionally biased region" description="Basic and acidic residues" evidence="1">
    <location>
        <begin position="244"/>
        <end position="253"/>
    </location>
</feature>
<feature type="compositionally biased region" description="Basic and acidic residues" evidence="1">
    <location>
        <begin position="198"/>
        <end position="217"/>
    </location>
</feature>
<dbReference type="EMBL" id="JAODUP010000045">
    <property type="protein sequence ID" value="KAK2165781.1"/>
    <property type="molecule type" value="Genomic_DNA"/>
</dbReference>
<sequence>MQVARLISCSLTYLQVCLTLRRLRVGVRSSTAGMAESAQPAIKNMAIVKNKNNVTEMTLAKQIEEYKREQSMVLLSIDQDRLDMKDFLRQIRICESDDLPEARHWLGQRRQRENSDLRTINDVVKLPPLSARNTTGSGNERTAQTEQEEETDRDLTSSGTFRTKRINETSQKVTLYNIYSRRAELVDAGPTWGTQVDQEDKSVVATEKQDDKGEKGLPEIGISEGAQTTTRQNKDEQTNPGTDEAIRHEKCDIDYQNNDSPATPDKDVKVGKSSGATVKECHHDKSSGTTVKGRHPTKKPSAQASTHGRRRLHEGIACQQCQEALQEESKTPDTRKTYRILLEVGTAERTRRS</sequence>
<evidence type="ECO:0000256" key="1">
    <source>
        <dbReference type="SAM" id="MobiDB-lite"/>
    </source>
</evidence>